<dbReference type="RefSeq" id="WP_275403119.1">
    <property type="nucleotide sequence ID" value="NZ_JADBEL010000051.1"/>
</dbReference>
<name>A0A927MPW9_9BACL</name>
<organism evidence="2 3">
    <name type="scientific">Sporosarcina limicola</name>
    <dbReference type="NCBI Taxonomy" id="34101"/>
    <lineage>
        <taxon>Bacteria</taxon>
        <taxon>Bacillati</taxon>
        <taxon>Bacillota</taxon>
        <taxon>Bacilli</taxon>
        <taxon>Bacillales</taxon>
        <taxon>Caryophanaceae</taxon>
        <taxon>Sporosarcina</taxon>
    </lineage>
</organism>
<gene>
    <name evidence="2" type="ORF">H4683_004239</name>
</gene>
<evidence type="ECO:0000313" key="2">
    <source>
        <dbReference type="EMBL" id="MBE1557107.1"/>
    </source>
</evidence>
<dbReference type="Proteomes" id="UP000658225">
    <property type="component" value="Unassembled WGS sequence"/>
</dbReference>
<reference evidence="2" key="1">
    <citation type="submission" date="2020-10" db="EMBL/GenBank/DDBJ databases">
        <title>Genomic Encyclopedia of Type Strains, Phase IV (KMG-IV): sequencing the most valuable type-strain genomes for metagenomic binning, comparative biology and taxonomic classification.</title>
        <authorList>
            <person name="Goeker M."/>
        </authorList>
    </citation>
    <scope>NUCLEOTIDE SEQUENCE</scope>
    <source>
        <strain evidence="2">DSM 13886</strain>
    </source>
</reference>
<sequence>MGILSVGDLAHADLKSMEMSFGILGNQLYFHAHGIDLSNVEDPIPQGQTSYGKSQMLLRDYILIAEIRVIMLEMIEDIARRARDAGKAARTISLGIRYSKNAAGGSFHS</sequence>
<dbReference type="Pfam" id="PF11799">
    <property type="entry name" value="IMS_C"/>
    <property type="match status" value="1"/>
</dbReference>
<comment type="caution">
    <text evidence="2">The sequence shown here is derived from an EMBL/GenBank/DDBJ whole genome shotgun (WGS) entry which is preliminary data.</text>
</comment>
<dbReference type="AlphaFoldDB" id="A0A927MPW9"/>
<protein>
    <submittedName>
        <fullName evidence="2">Nucleotidyltransferase/DNA polymerase involved in DNA repair</fullName>
    </submittedName>
</protein>
<dbReference type="GO" id="GO:0006281">
    <property type="term" value="P:DNA repair"/>
    <property type="evidence" value="ECO:0007669"/>
    <property type="project" value="InterPro"/>
</dbReference>
<evidence type="ECO:0000313" key="3">
    <source>
        <dbReference type="Proteomes" id="UP000658225"/>
    </source>
</evidence>
<proteinExistence type="predicted"/>
<feature type="domain" description="DNA polymerase Y-family little finger" evidence="1">
    <location>
        <begin position="50"/>
        <end position="100"/>
    </location>
</feature>
<evidence type="ECO:0000259" key="1">
    <source>
        <dbReference type="Pfam" id="PF11799"/>
    </source>
</evidence>
<dbReference type="InterPro" id="IPR017961">
    <property type="entry name" value="DNA_pol_Y-fam_little_finger"/>
</dbReference>
<dbReference type="GO" id="GO:0003684">
    <property type="term" value="F:damaged DNA binding"/>
    <property type="evidence" value="ECO:0007669"/>
    <property type="project" value="InterPro"/>
</dbReference>
<keyword evidence="3" id="KW-1185">Reference proteome</keyword>
<accession>A0A927MPW9</accession>
<dbReference type="EMBL" id="JADBEL010000051">
    <property type="protein sequence ID" value="MBE1557107.1"/>
    <property type="molecule type" value="Genomic_DNA"/>
</dbReference>